<dbReference type="InterPro" id="IPR011928">
    <property type="entry name" value="Phage_phiJL001_Gp84"/>
</dbReference>
<protein>
    <submittedName>
        <fullName evidence="2">DUF2163 domain-containing protein</fullName>
    </submittedName>
</protein>
<sequence>MSLQEHLSSGLTTVCRAWQLTRADGTVLGFTDHDRDLSFDGVTFRADAGMSARALDSSTGLSVDNSEAMGALIDSGLTEADILAGLYDGAALVIWEVNWADPSQRRVAFRGTIGEITRAGGAFQAELRGLTEPLGQTRGRVFQTGCGAVLGDSACGFDLSLPGFAVDLPAEVVHAGQSFDFADLPGFEDRWFEFGRLRVLEGAAAGQVGVIRSDRLAPGGQRSLQLWQQLGRAPAPGDLLRLEAGCDKRAASCRLKFNNLRNFRGFPHIPREDWLLAYPRTDGVNDGGRLRGGDDT</sequence>
<organism evidence="2 3">
    <name type="scientific">Rhabdonatronobacter sediminivivens</name>
    <dbReference type="NCBI Taxonomy" id="2743469"/>
    <lineage>
        <taxon>Bacteria</taxon>
        <taxon>Pseudomonadati</taxon>
        <taxon>Pseudomonadota</taxon>
        <taxon>Alphaproteobacteria</taxon>
        <taxon>Rhodobacterales</taxon>
        <taxon>Paracoccaceae</taxon>
        <taxon>Rhabdonatronobacter</taxon>
    </lineage>
</organism>
<dbReference type="AlphaFoldDB" id="A0A7Z0KXV0"/>
<evidence type="ECO:0000259" key="1">
    <source>
        <dbReference type="Pfam" id="PF09356"/>
    </source>
</evidence>
<dbReference type="EMBL" id="JACBXS010000004">
    <property type="protein sequence ID" value="NYS23961.1"/>
    <property type="molecule type" value="Genomic_DNA"/>
</dbReference>
<dbReference type="InterPro" id="IPR018964">
    <property type="entry name" value="Phage_phiJL001_Gp84_C"/>
</dbReference>
<keyword evidence="3" id="KW-1185">Reference proteome</keyword>
<gene>
    <name evidence="2" type="ORF">HUK65_03075</name>
</gene>
<evidence type="ECO:0000313" key="2">
    <source>
        <dbReference type="EMBL" id="NYS23961.1"/>
    </source>
</evidence>
<dbReference type="NCBIfam" id="TIGR02218">
    <property type="entry name" value="phg_TIGR02218"/>
    <property type="match status" value="1"/>
</dbReference>
<name>A0A7Z0KXV0_9RHOB</name>
<comment type="caution">
    <text evidence="2">The sequence shown here is derived from an EMBL/GenBank/DDBJ whole genome shotgun (WGS) entry which is preliminary data.</text>
</comment>
<dbReference type="Proteomes" id="UP000529417">
    <property type="component" value="Unassembled WGS sequence"/>
</dbReference>
<feature type="domain" description="Bacteriophage phiJL001 Gp84 C-terminal" evidence="1">
    <location>
        <begin position="190"/>
        <end position="273"/>
    </location>
</feature>
<reference evidence="2 3" key="1">
    <citation type="journal article" date="2000" name="Arch. Microbiol.">
        <title>Rhodobaca bogoriensis gen. nov. and sp. nov., an alkaliphilic purple nonsulfur bacterium from African Rift Valley soda lakes.</title>
        <authorList>
            <person name="Milford A.D."/>
            <person name="Achenbach L.A."/>
            <person name="Jung D.O."/>
            <person name="Madigan M.T."/>
        </authorList>
    </citation>
    <scope>NUCLEOTIDE SEQUENCE [LARGE SCALE GENOMIC DNA]</scope>
    <source>
        <strain evidence="2 3">2376</strain>
    </source>
</reference>
<accession>A0A7Z0KXV0</accession>
<proteinExistence type="predicted"/>
<dbReference type="Pfam" id="PF09356">
    <property type="entry name" value="Phage_BR0599"/>
    <property type="match status" value="1"/>
</dbReference>
<dbReference type="Pfam" id="PF09931">
    <property type="entry name" value="Phage_phiJL001_Gp84_N"/>
    <property type="match status" value="1"/>
</dbReference>
<evidence type="ECO:0000313" key="3">
    <source>
        <dbReference type="Proteomes" id="UP000529417"/>
    </source>
</evidence>
<dbReference type="RefSeq" id="WP_179904654.1">
    <property type="nucleotide sequence ID" value="NZ_JACBXS010000004.1"/>
</dbReference>